<sequence>METLNTVLDRAFNVSLAEAFEAKATYNAPMDCVEYVNSDEFALAVRIDGFLTLYKDKSRQRVIGFKCKGFRYIFERVREQHPEIAECHFIPMIRIIEAALSYAGDELFEGKRAAYEQAREIADRENVQIECPELKAA</sequence>
<comment type="caution">
    <text evidence="1">The sequence shown here is derived from an EMBL/GenBank/DDBJ whole genome shotgun (WGS) entry which is preliminary data.</text>
</comment>
<dbReference type="AlphaFoldDB" id="A0A0J7J9L4"/>
<accession>A0A0J7J9L4</accession>
<name>A0A0J7J9L4_9GAMM</name>
<evidence type="ECO:0000313" key="2">
    <source>
        <dbReference type="Proteomes" id="UP000036102"/>
    </source>
</evidence>
<gene>
    <name evidence="1" type="ORF">Msub_10851</name>
</gene>
<dbReference type="EMBL" id="LFBU01000001">
    <property type="protein sequence ID" value="KMQ74664.1"/>
    <property type="molecule type" value="Genomic_DNA"/>
</dbReference>
<keyword evidence="2" id="KW-1185">Reference proteome</keyword>
<dbReference type="Proteomes" id="UP000036102">
    <property type="component" value="Unassembled WGS sequence"/>
</dbReference>
<evidence type="ECO:0000313" key="1">
    <source>
        <dbReference type="EMBL" id="KMQ74664.1"/>
    </source>
</evidence>
<dbReference type="PATRIC" id="fig|1658765.3.peg.845"/>
<reference evidence="1 2" key="1">
    <citation type="submission" date="2015-06" db="EMBL/GenBank/DDBJ databases">
        <title>Marinobacter subterrani, a genetically tractable neutrophilic iron-oxidizing strain isolated from the Soudan Iron Mine.</title>
        <authorList>
            <person name="Bonis B.M."/>
            <person name="Gralnick J.A."/>
        </authorList>
    </citation>
    <scope>NUCLEOTIDE SEQUENCE [LARGE SCALE GENOMIC DNA]</scope>
    <source>
        <strain evidence="1 2">JG233</strain>
    </source>
</reference>
<organism evidence="1 2">
    <name type="scientific">Marinobacter subterrani</name>
    <dbReference type="NCBI Taxonomy" id="1658765"/>
    <lineage>
        <taxon>Bacteria</taxon>
        <taxon>Pseudomonadati</taxon>
        <taxon>Pseudomonadota</taxon>
        <taxon>Gammaproteobacteria</taxon>
        <taxon>Pseudomonadales</taxon>
        <taxon>Marinobacteraceae</taxon>
        <taxon>Marinobacter</taxon>
    </lineage>
</organism>
<proteinExistence type="predicted"/>
<dbReference type="RefSeq" id="WP_048494842.1">
    <property type="nucleotide sequence ID" value="NZ_LFBU01000001.1"/>
</dbReference>
<protein>
    <submittedName>
        <fullName evidence="1">Uncharacterized protein</fullName>
    </submittedName>
</protein>
<dbReference type="STRING" id="1658765.Msub_10851"/>